<reference evidence="2" key="1">
    <citation type="journal article" date="2014" name="Int. J. Syst. Evol. Microbiol.">
        <title>Complete genome sequence of Corynebacterium casei LMG S-19264T (=DSM 44701T), isolated from a smear-ripened cheese.</title>
        <authorList>
            <consortium name="US DOE Joint Genome Institute (JGI-PGF)"/>
            <person name="Walter F."/>
            <person name="Albersmeier A."/>
            <person name="Kalinowski J."/>
            <person name="Ruckert C."/>
        </authorList>
    </citation>
    <scope>NUCLEOTIDE SEQUENCE</scope>
    <source>
        <strain evidence="2">KCTC 22169</strain>
    </source>
</reference>
<sequence>MIHTLAIANYRSIRELVLPMGQLNLVTGANGSGKSNLYRGLRLLCEVAQGNAIHALAREGGLESVLWAGPESFSRSVKQGEHPVQGGPRREAVSLKLGFATDTFGYSIEFGLPSPVPGTMFSRDPEIKRESIWFGDRWNERRAIVERSGPMVKSRDEAGHWQVIEQHLPTFDSLLARLADPKAAPEALMLREELRAWRFYDHFRCDAGSPARQPQIAVRTPILSDDGHDLPAAWRTIVEIGDGEGLAAAVADAFPGAEVSIQSFGGRFELLFRQPGLLRSLTQAELSDGTLRYLLLIAALMTPRPPPLMVLNEPETSLHPDLLPPLGRLMRKYAEDNQLWVVSHAPSLQEVLEGDSATNPILLDKELSETFIQGQNLLDTPNWSWPRR</sequence>
<gene>
    <name evidence="2" type="ORF">GCM10007392_43820</name>
</gene>
<dbReference type="InterPro" id="IPR014555">
    <property type="entry name" value="RecF-like"/>
</dbReference>
<dbReference type="PANTHER" id="PTHR32182:SF25">
    <property type="entry name" value="SLR1056 PROTEIN"/>
    <property type="match status" value="1"/>
</dbReference>
<evidence type="ECO:0000313" key="2">
    <source>
        <dbReference type="EMBL" id="GGX71528.1"/>
    </source>
</evidence>
<dbReference type="SUPFAM" id="SSF52540">
    <property type="entry name" value="P-loop containing nucleoside triphosphate hydrolases"/>
    <property type="match status" value="1"/>
</dbReference>
<protein>
    <recommendedName>
        <fullName evidence="1">ATPase AAA-type core domain-containing protein</fullName>
    </recommendedName>
</protein>
<proteinExistence type="predicted"/>
<dbReference type="GO" id="GO:0000731">
    <property type="term" value="P:DNA synthesis involved in DNA repair"/>
    <property type="evidence" value="ECO:0007669"/>
    <property type="project" value="TreeGrafter"/>
</dbReference>
<dbReference type="EMBL" id="BMXR01000014">
    <property type="protein sequence ID" value="GGX71528.1"/>
    <property type="molecule type" value="Genomic_DNA"/>
</dbReference>
<comment type="caution">
    <text evidence="2">The sequence shown here is derived from an EMBL/GenBank/DDBJ whole genome shotgun (WGS) entry which is preliminary data.</text>
</comment>
<dbReference type="GO" id="GO:0005524">
    <property type="term" value="F:ATP binding"/>
    <property type="evidence" value="ECO:0007669"/>
    <property type="project" value="InterPro"/>
</dbReference>
<reference evidence="2" key="2">
    <citation type="submission" date="2020-09" db="EMBL/GenBank/DDBJ databases">
        <authorList>
            <person name="Sun Q."/>
            <person name="Kim S."/>
        </authorList>
    </citation>
    <scope>NUCLEOTIDE SEQUENCE</scope>
    <source>
        <strain evidence="2">KCTC 22169</strain>
    </source>
</reference>
<dbReference type="Pfam" id="PF13304">
    <property type="entry name" value="AAA_21"/>
    <property type="match status" value="1"/>
</dbReference>
<evidence type="ECO:0000313" key="3">
    <source>
        <dbReference type="Proteomes" id="UP000626148"/>
    </source>
</evidence>
<keyword evidence="3" id="KW-1185">Reference proteome</keyword>
<dbReference type="Gene3D" id="3.40.50.300">
    <property type="entry name" value="P-loop containing nucleotide triphosphate hydrolases"/>
    <property type="match status" value="2"/>
</dbReference>
<name>A0A918KPD4_9GAMM</name>
<dbReference type="PIRSF" id="PIRSF029347">
    <property type="entry name" value="RecF"/>
    <property type="match status" value="1"/>
</dbReference>
<dbReference type="GO" id="GO:0006302">
    <property type="term" value="P:double-strand break repair"/>
    <property type="evidence" value="ECO:0007669"/>
    <property type="project" value="TreeGrafter"/>
</dbReference>
<dbReference type="AlphaFoldDB" id="A0A918KPD4"/>
<dbReference type="RefSeq" id="WP_189612809.1">
    <property type="nucleotide sequence ID" value="NZ_BMXR01000014.1"/>
</dbReference>
<dbReference type="PANTHER" id="PTHR32182">
    <property type="entry name" value="DNA REPLICATION AND REPAIR PROTEIN RECF"/>
    <property type="match status" value="1"/>
</dbReference>
<dbReference type="FunFam" id="3.40.50.300:FF:002708">
    <property type="entry name" value="FeS assembly ATPase SufC"/>
    <property type="match status" value="1"/>
</dbReference>
<dbReference type="InterPro" id="IPR003959">
    <property type="entry name" value="ATPase_AAA_core"/>
</dbReference>
<feature type="domain" description="ATPase AAA-type core" evidence="1">
    <location>
        <begin position="23"/>
        <end position="348"/>
    </location>
</feature>
<organism evidence="2 3">
    <name type="scientific">Saccharospirillum salsuginis</name>
    <dbReference type="NCBI Taxonomy" id="418750"/>
    <lineage>
        <taxon>Bacteria</taxon>
        <taxon>Pseudomonadati</taxon>
        <taxon>Pseudomonadota</taxon>
        <taxon>Gammaproteobacteria</taxon>
        <taxon>Oceanospirillales</taxon>
        <taxon>Saccharospirillaceae</taxon>
        <taxon>Saccharospirillum</taxon>
    </lineage>
</organism>
<dbReference type="GO" id="GO:0016887">
    <property type="term" value="F:ATP hydrolysis activity"/>
    <property type="evidence" value="ECO:0007669"/>
    <property type="project" value="InterPro"/>
</dbReference>
<evidence type="ECO:0000259" key="1">
    <source>
        <dbReference type="Pfam" id="PF13304"/>
    </source>
</evidence>
<dbReference type="Proteomes" id="UP000626148">
    <property type="component" value="Unassembled WGS sequence"/>
</dbReference>
<dbReference type="InterPro" id="IPR027417">
    <property type="entry name" value="P-loop_NTPase"/>
</dbReference>
<accession>A0A918KPD4</accession>